<organism evidence="2 3">
    <name type="scientific">Arachis hypogaea</name>
    <name type="common">Peanut</name>
    <dbReference type="NCBI Taxonomy" id="3818"/>
    <lineage>
        <taxon>Eukaryota</taxon>
        <taxon>Viridiplantae</taxon>
        <taxon>Streptophyta</taxon>
        <taxon>Embryophyta</taxon>
        <taxon>Tracheophyta</taxon>
        <taxon>Spermatophyta</taxon>
        <taxon>Magnoliopsida</taxon>
        <taxon>eudicotyledons</taxon>
        <taxon>Gunneridae</taxon>
        <taxon>Pentapetalae</taxon>
        <taxon>rosids</taxon>
        <taxon>fabids</taxon>
        <taxon>Fabales</taxon>
        <taxon>Fabaceae</taxon>
        <taxon>Papilionoideae</taxon>
        <taxon>50 kb inversion clade</taxon>
        <taxon>dalbergioids sensu lato</taxon>
        <taxon>Dalbergieae</taxon>
        <taxon>Pterocarpus clade</taxon>
        <taxon>Arachis</taxon>
    </lineage>
</organism>
<gene>
    <name evidence="2" type="ORF">Ahy_B06g084441</name>
</gene>
<reference evidence="2 3" key="1">
    <citation type="submission" date="2019-01" db="EMBL/GenBank/DDBJ databases">
        <title>Sequencing of cultivated peanut Arachis hypogaea provides insights into genome evolution and oil improvement.</title>
        <authorList>
            <person name="Chen X."/>
        </authorList>
    </citation>
    <scope>NUCLEOTIDE SEQUENCE [LARGE SCALE GENOMIC DNA]</scope>
    <source>
        <strain evidence="3">cv. Fuhuasheng</strain>
        <tissue evidence="2">Leaves</tissue>
    </source>
</reference>
<name>A0A444YRW8_ARAHY</name>
<dbReference type="STRING" id="3818.A0A444YRW8"/>
<evidence type="ECO:0008006" key="4">
    <source>
        <dbReference type="Google" id="ProtNLM"/>
    </source>
</evidence>
<dbReference type="GO" id="GO:0003876">
    <property type="term" value="F:AMP deaminase activity"/>
    <property type="evidence" value="ECO:0007669"/>
    <property type="project" value="InterPro"/>
</dbReference>
<dbReference type="Proteomes" id="UP000289738">
    <property type="component" value="Chromosome B06"/>
</dbReference>
<dbReference type="Pfam" id="PF19326">
    <property type="entry name" value="AMP_deaminase"/>
    <property type="match status" value="1"/>
</dbReference>
<comment type="similarity">
    <text evidence="1">Belongs to the metallo-dependent hydrolases superfamily. Adenosine and AMP deaminases family.</text>
</comment>
<proteinExistence type="inferred from homology"/>
<keyword evidence="3" id="KW-1185">Reference proteome</keyword>
<dbReference type="EMBL" id="SDMP01000016">
    <property type="protein sequence ID" value="RYR04663.1"/>
    <property type="molecule type" value="Genomic_DNA"/>
</dbReference>
<dbReference type="GO" id="GO:0032264">
    <property type="term" value="P:IMP salvage"/>
    <property type="evidence" value="ECO:0007669"/>
    <property type="project" value="InterPro"/>
</dbReference>
<comment type="caution">
    <text evidence="2">The sequence shown here is derived from an EMBL/GenBank/DDBJ whole genome shotgun (WGS) entry which is preliminary data.</text>
</comment>
<dbReference type="Gene3D" id="3.40.50.1820">
    <property type="entry name" value="alpha/beta hydrolase"/>
    <property type="match status" value="1"/>
</dbReference>
<dbReference type="InterPro" id="IPR006329">
    <property type="entry name" value="AMPD"/>
</dbReference>
<sequence>MEFDPIPIGSCSKENQSIYQQLFKLRRFRHALPFYHLLPIFSHQLAGDAWFLNTPEKSLSFILADQGFDVWVGNVCGTRWSHGHRSYSVKNKKFWDWSWQELALYDMVEMINYIYSVTNSKLFIVGHSQMTTGFIQMVFTMGIHQLNFKSRKMVGMVKCESVVLWRVHHPCNLFYLALFSFTKFNLELHFNFLSCFVPPTPSANKFPNCDNEGCRSKLRQIRNSECIKSVDALLFHNSLNVPTFTGRFLAEVTKQVLTDLEASKYQMAEYRISVYGRKQSE</sequence>
<dbReference type="SUPFAM" id="SSF53474">
    <property type="entry name" value="alpha/beta-Hydrolases"/>
    <property type="match status" value="1"/>
</dbReference>
<dbReference type="Gene3D" id="3.20.20.140">
    <property type="entry name" value="Metal-dependent hydrolases"/>
    <property type="match status" value="1"/>
</dbReference>
<protein>
    <recommendedName>
        <fullName evidence="4">Partial AB-hydrolase lipase domain-containing protein</fullName>
    </recommendedName>
</protein>
<accession>A0A444YRW8</accession>
<dbReference type="PANTHER" id="PTHR11005">
    <property type="entry name" value="LYSOSOMAL ACID LIPASE-RELATED"/>
    <property type="match status" value="1"/>
</dbReference>
<evidence type="ECO:0000313" key="2">
    <source>
        <dbReference type="EMBL" id="RYR04663.1"/>
    </source>
</evidence>
<evidence type="ECO:0000313" key="3">
    <source>
        <dbReference type="Proteomes" id="UP000289738"/>
    </source>
</evidence>
<dbReference type="InterPro" id="IPR029058">
    <property type="entry name" value="AB_hydrolase_fold"/>
</dbReference>
<dbReference type="AlphaFoldDB" id="A0A444YRW8"/>
<evidence type="ECO:0000256" key="1">
    <source>
        <dbReference type="ARBA" id="ARBA00006676"/>
    </source>
</evidence>